<accession>A0A2I7N8X8</accession>
<feature type="transmembrane region" description="Helical" evidence="7">
    <location>
        <begin position="172"/>
        <end position="200"/>
    </location>
</feature>
<evidence type="ECO:0000256" key="5">
    <source>
        <dbReference type="ARBA" id="ARBA00023136"/>
    </source>
</evidence>
<feature type="transmembrane region" description="Helical" evidence="7">
    <location>
        <begin position="109"/>
        <end position="125"/>
    </location>
</feature>
<dbReference type="KEGG" id="nba:CUN60_11620"/>
<evidence type="ECO:0000256" key="4">
    <source>
        <dbReference type="ARBA" id="ARBA00022989"/>
    </source>
</evidence>
<dbReference type="InterPro" id="IPR001626">
    <property type="entry name" value="ABC_TroCD"/>
</dbReference>
<protein>
    <submittedName>
        <fullName evidence="8">ABC transporter permease</fullName>
    </submittedName>
</protein>
<organism evidence="8 9">
    <name type="scientific">Aquella oligotrophica</name>
    <dbReference type="NCBI Taxonomy" id="2067065"/>
    <lineage>
        <taxon>Bacteria</taxon>
        <taxon>Pseudomonadati</taxon>
        <taxon>Pseudomonadota</taxon>
        <taxon>Betaproteobacteria</taxon>
        <taxon>Neisseriales</taxon>
        <taxon>Neisseriaceae</taxon>
        <taxon>Aquella</taxon>
    </lineage>
</organism>
<dbReference type="GO" id="GO:0055085">
    <property type="term" value="P:transmembrane transport"/>
    <property type="evidence" value="ECO:0007669"/>
    <property type="project" value="InterPro"/>
</dbReference>
<dbReference type="PANTHER" id="PTHR30477:SF21">
    <property type="entry name" value="ABC-3 PROTEIN"/>
    <property type="match status" value="1"/>
</dbReference>
<keyword evidence="4 7" id="KW-1133">Transmembrane helix</keyword>
<dbReference type="InterPro" id="IPR037294">
    <property type="entry name" value="ABC_BtuC-like"/>
</dbReference>
<keyword evidence="9" id="KW-1185">Reference proteome</keyword>
<feature type="transmembrane region" description="Helical" evidence="7">
    <location>
        <begin position="239"/>
        <end position="262"/>
    </location>
</feature>
<dbReference type="Proteomes" id="UP000236655">
    <property type="component" value="Chromosome"/>
</dbReference>
<feature type="transmembrane region" description="Helical" evidence="7">
    <location>
        <begin position="50"/>
        <end position="73"/>
    </location>
</feature>
<feature type="transmembrane region" description="Helical" evidence="7">
    <location>
        <begin position="132"/>
        <end position="152"/>
    </location>
</feature>
<dbReference type="EMBL" id="CP024847">
    <property type="protein sequence ID" value="AUR52914.1"/>
    <property type="molecule type" value="Genomic_DNA"/>
</dbReference>
<dbReference type="SUPFAM" id="SSF81345">
    <property type="entry name" value="ABC transporter involved in vitamin B12 uptake, BtuC"/>
    <property type="match status" value="1"/>
</dbReference>
<feature type="transmembrane region" description="Helical" evidence="7">
    <location>
        <begin position="85"/>
        <end position="103"/>
    </location>
</feature>
<comment type="similarity">
    <text evidence="2 6">Belongs to the ABC-3 integral membrane protein family.</text>
</comment>
<evidence type="ECO:0000256" key="6">
    <source>
        <dbReference type="RuleBase" id="RU003943"/>
    </source>
</evidence>
<dbReference type="Pfam" id="PF00950">
    <property type="entry name" value="ABC-3"/>
    <property type="match status" value="1"/>
</dbReference>
<feature type="transmembrane region" description="Helical" evidence="7">
    <location>
        <begin position="12"/>
        <end position="30"/>
    </location>
</feature>
<keyword evidence="3 6" id="KW-0812">Transmembrane</keyword>
<dbReference type="AlphaFoldDB" id="A0A2I7N8X8"/>
<evidence type="ECO:0000256" key="7">
    <source>
        <dbReference type="SAM" id="Phobius"/>
    </source>
</evidence>
<dbReference type="PANTHER" id="PTHR30477">
    <property type="entry name" value="ABC-TRANSPORTER METAL-BINDING PROTEIN"/>
    <property type="match status" value="1"/>
</dbReference>
<reference evidence="9" key="1">
    <citation type="submission" date="2017-11" db="EMBL/GenBank/DDBJ databases">
        <authorList>
            <person name="Chan K.G."/>
            <person name="Lee L.S."/>
        </authorList>
    </citation>
    <scope>NUCLEOTIDE SEQUENCE [LARGE SCALE GENOMIC DNA]</scope>
    <source>
        <strain evidence="9">DSM 100970</strain>
    </source>
</reference>
<comment type="subcellular location">
    <subcellularLocation>
        <location evidence="6">Cell membrane</location>
        <topology evidence="6">Multi-pass membrane protein</topology>
    </subcellularLocation>
    <subcellularLocation>
        <location evidence="1">Membrane</location>
        <topology evidence="1">Multi-pass membrane protein</topology>
    </subcellularLocation>
</comment>
<proteinExistence type="inferred from homology"/>
<keyword evidence="6" id="KW-0813">Transport</keyword>
<dbReference type="RefSeq" id="WP_102952201.1">
    <property type="nucleotide sequence ID" value="NZ_CP024847.1"/>
</dbReference>
<dbReference type="GO" id="GO:0043190">
    <property type="term" value="C:ATP-binding cassette (ABC) transporter complex"/>
    <property type="evidence" value="ECO:0007669"/>
    <property type="project" value="InterPro"/>
</dbReference>
<sequence>MWAYSFMQNALFGGIIVATVCGIVSVFVILRRMGFAAHALGHMSLTGASAAALLGMSSILGQLVLNGLAAIVMGLMGDKVKKNDLAIGVVLTFVLGLGAYFLFLFQNNYAGSVMAILFGNIFAVSNTQIWQLLGLASVILMIMLVISRPLIFASIDPVVAESKNVSVKLLSVVFFLVLAITVSMACQVVGALLVFVLLIIPGAIGIQWGESIYRIVAISVGVANAALILALYVSYHFDLPASFCITMLLCCGYFIGVVKAFIKRG</sequence>
<evidence type="ECO:0000313" key="8">
    <source>
        <dbReference type="EMBL" id="AUR52914.1"/>
    </source>
</evidence>
<gene>
    <name evidence="8" type="ORF">CUN60_11620</name>
</gene>
<name>A0A2I7N8X8_9NEIS</name>
<evidence type="ECO:0000256" key="1">
    <source>
        <dbReference type="ARBA" id="ARBA00004141"/>
    </source>
</evidence>
<feature type="transmembrane region" description="Helical" evidence="7">
    <location>
        <begin position="212"/>
        <end position="233"/>
    </location>
</feature>
<evidence type="ECO:0000313" key="9">
    <source>
        <dbReference type="Proteomes" id="UP000236655"/>
    </source>
</evidence>
<dbReference type="Gene3D" id="1.10.3470.10">
    <property type="entry name" value="ABC transporter involved in vitamin B12 uptake, BtuC"/>
    <property type="match status" value="1"/>
</dbReference>
<keyword evidence="5 7" id="KW-0472">Membrane</keyword>
<evidence type="ECO:0000256" key="2">
    <source>
        <dbReference type="ARBA" id="ARBA00008034"/>
    </source>
</evidence>
<evidence type="ECO:0000256" key="3">
    <source>
        <dbReference type="ARBA" id="ARBA00022692"/>
    </source>
</evidence>
<dbReference type="OrthoDB" id="2375762at2"/>